<dbReference type="GO" id="GO:0005758">
    <property type="term" value="C:mitochondrial intermembrane space"/>
    <property type="evidence" value="ECO:0007669"/>
    <property type="project" value="TreeGrafter"/>
</dbReference>
<dbReference type="InterPro" id="IPR034964">
    <property type="entry name" value="LS"/>
</dbReference>
<dbReference type="CDD" id="cd09209">
    <property type="entry name" value="Lumazine_synthase-I"/>
    <property type="match status" value="1"/>
</dbReference>
<evidence type="ECO:0000313" key="10">
    <source>
        <dbReference type="Proteomes" id="UP000014064"/>
    </source>
</evidence>
<dbReference type="OMA" id="CQGVTQG"/>
<keyword evidence="4 7" id="KW-0686">Riboflavin biosynthesis</keyword>
<comment type="pathway">
    <text evidence="1 7">Cofactor biosynthesis; riboflavin biosynthesis; riboflavin from 2-hydroxy-3-oxobutyl phosphate and 5-amino-6-(D-ribitylamino)uracil: step 1/2.</text>
</comment>
<sequence length="203" mass="21272">MAPHSMPQPPASLSGSNLKIGIVHTRWNSEVVDALVQGTRNRLLSLGVKPENVIIQQIAGSWELPIATKKMILAGRVQQGHSQNLLSGLDPLSSPEAPGASTDTASATKVGEFDAVVSIGVLVKGSTQHFEYIAGAATDGLMRVSLDENTPVVFGVLTCNNEEQARSRAGLVPGGLENHGPSWADSAVELAGLSAKWSKGVFE</sequence>
<dbReference type="EMBL" id="KE007230">
    <property type="protein sequence ID" value="EOR01371.1"/>
    <property type="molecule type" value="Genomic_DNA"/>
</dbReference>
<dbReference type="STRING" id="1299270.R9AMP9"/>
<comment type="function">
    <text evidence="7">Catalyzes the formation of 6,7-dimethyl-8-ribityllumazine by condensation of 5-amino-6-(D-ribitylamino)uracil with 3,4-dihydroxy-2-butanone 4-phosphate. This is the penultimate step in the biosynthesis of riboflavin.</text>
</comment>
<reference evidence="10" key="1">
    <citation type="journal article" date="2013" name="BMC Genomics">
        <title>Genome and transcriptome sequencing of the halophilic fungus Wallemia ichthyophaga: haloadaptations present and absent.</title>
        <authorList>
            <person name="Zajc J."/>
            <person name="Liu Y."/>
            <person name="Dai W."/>
            <person name="Yang Z."/>
            <person name="Hu J."/>
            <person name="Gostincar C."/>
            <person name="Gunde-Cimerman N."/>
        </authorList>
    </citation>
    <scope>NUCLEOTIDE SEQUENCE [LARGE SCALE GENOMIC DNA]</scope>
    <source>
        <strain evidence="10">EXF-994 / CBS 113033</strain>
    </source>
</reference>
<evidence type="ECO:0000313" key="9">
    <source>
        <dbReference type="EMBL" id="EOR01371.1"/>
    </source>
</evidence>
<dbReference type="GeneID" id="20377109"/>
<evidence type="ECO:0000256" key="5">
    <source>
        <dbReference type="ARBA" id="ARBA00022679"/>
    </source>
</evidence>
<name>R9AMP9_WALI9</name>
<protein>
    <recommendedName>
        <fullName evidence="3 7">6,7-dimethyl-8-ribityllumazine synthase</fullName>
        <shortName evidence="7">DMRL synthase</shortName>
        <ecNumber evidence="3 7">2.5.1.78</ecNumber>
    </recommendedName>
</protein>
<dbReference type="KEGG" id="wic:J056_004157"/>
<feature type="region of interest" description="Disordered" evidence="8">
    <location>
        <begin position="85"/>
        <end position="105"/>
    </location>
</feature>
<comment type="catalytic activity">
    <reaction evidence="6 7">
        <text>(2S)-2-hydroxy-3-oxobutyl phosphate + 5-amino-6-(D-ribitylamino)uracil = 6,7-dimethyl-8-(1-D-ribityl)lumazine + phosphate + 2 H2O + H(+)</text>
        <dbReference type="Rhea" id="RHEA:26152"/>
        <dbReference type="ChEBI" id="CHEBI:15377"/>
        <dbReference type="ChEBI" id="CHEBI:15378"/>
        <dbReference type="ChEBI" id="CHEBI:15934"/>
        <dbReference type="ChEBI" id="CHEBI:43474"/>
        <dbReference type="ChEBI" id="CHEBI:58201"/>
        <dbReference type="ChEBI" id="CHEBI:58830"/>
        <dbReference type="EC" id="2.5.1.78"/>
    </reaction>
</comment>
<dbReference type="RefSeq" id="XP_009267633.1">
    <property type="nucleotide sequence ID" value="XM_009269358.1"/>
</dbReference>
<dbReference type="Proteomes" id="UP000014064">
    <property type="component" value="Unassembled WGS sequence"/>
</dbReference>
<dbReference type="HOGENOM" id="CLU_089358_2_0_1"/>
<dbReference type="PANTHER" id="PTHR21058">
    <property type="entry name" value="6,7-DIMETHYL-8-RIBITYLLUMAZINE SYNTHASE DMRL SYNTHASE LUMAZINE SYNTHASE"/>
    <property type="match status" value="1"/>
</dbReference>
<dbReference type="InterPro" id="IPR036467">
    <property type="entry name" value="LS/RS_sf"/>
</dbReference>
<dbReference type="PANTHER" id="PTHR21058:SF0">
    <property type="entry name" value="6,7-DIMETHYL-8-RIBITYLLUMAZINE SYNTHASE"/>
    <property type="match status" value="1"/>
</dbReference>
<comment type="similarity">
    <text evidence="2 7">Belongs to the DMRL synthase family.</text>
</comment>
<dbReference type="eggNOG" id="KOG3243">
    <property type="taxonomic scope" value="Eukaryota"/>
</dbReference>
<dbReference type="Gene3D" id="3.40.50.960">
    <property type="entry name" value="Lumazine/riboflavin synthase"/>
    <property type="match status" value="1"/>
</dbReference>
<accession>R9AMP9</accession>
<dbReference type="InterPro" id="IPR002180">
    <property type="entry name" value="LS/RS"/>
</dbReference>
<evidence type="ECO:0000256" key="6">
    <source>
        <dbReference type="ARBA" id="ARBA00048785"/>
    </source>
</evidence>
<evidence type="ECO:0000256" key="4">
    <source>
        <dbReference type="ARBA" id="ARBA00022619"/>
    </source>
</evidence>
<dbReference type="GO" id="GO:0009349">
    <property type="term" value="C:riboflavin synthase complex"/>
    <property type="evidence" value="ECO:0007669"/>
    <property type="project" value="UniProtKB-UniRule"/>
</dbReference>
<evidence type="ECO:0000256" key="8">
    <source>
        <dbReference type="SAM" id="MobiDB-lite"/>
    </source>
</evidence>
<evidence type="ECO:0000256" key="1">
    <source>
        <dbReference type="ARBA" id="ARBA00004917"/>
    </source>
</evidence>
<dbReference type="HAMAP" id="MF_00178">
    <property type="entry name" value="Lumazine_synth"/>
    <property type="match status" value="1"/>
</dbReference>
<keyword evidence="5 7" id="KW-0808">Transferase</keyword>
<organism evidence="9 10">
    <name type="scientific">Wallemia ichthyophaga (strain EXF-994 / CBS 113033)</name>
    <dbReference type="NCBI Taxonomy" id="1299270"/>
    <lineage>
        <taxon>Eukaryota</taxon>
        <taxon>Fungi</taxon>
        <taxon>Dikarya</taxon>
        <taxon>Basidiomycota</taxon>
        <taxon>Wallemiomycotina</taxon>
        <taxon>Wallemiomycetes</taxon>
        <taxon>Wallemiales</taxon>
        <taxon>Wallemiaceae</taxon>
        <taxon>Wallemia</taxon>
    </lineage>
</organism>
<dbReference type="OrthoDB" id="2965at2759"/>
<dbReference type="GO" id="GO:0000906">
    <property type="term" value="F:6,7-dimethyl-8-ribityllumazine synthase activity"/>
    <property type="evidence" value="ECO:0007669"/>
    <property type="project" value="UniProtKB-EC"/>
</dbReference>
<dbReference type="GO" id="GO:0009231">
    <property type="term" value="P:riboflavin biosynthetic process"/>
    <property type="evidence" value="ECO:0007669"/>
    <property type="project" value="UniProtKB-UniPathway"/>
</dbReference>
<dbReference type="UniPathway" id="UPA00275">
    <property type="reaction ID" value="UER00404"/>
</dbReference>
<evidence type="ECO:0000256" key="7">
    <source>
        <dbReference type="RuleBase" id="RU003795"/>
    </source>
</evidence>
<dbReference type="SUPFAM" id="SSF52121">
    <property type="entry name" value="Lumazine synthase"/>
    <property type="match status" value="1"/>
</dbReference>
<dbReference type="AlphaFoldDB" id="R9AMP9"/>
<gene>
    <name evidence="9" type="ORF">J056_004157</name>
</gene>
<evidence type="ECO:0000256" key="3">
    <source>
        <dbReference type="ARBA" id="ARBA00012664"/>
    </source>
</evidence>
<dbReference type="Pfam" id="PF00885">
    <property type="entry name" value="DMRL_synthase"/>
    <property type="match status" value="2"/>
</dbReference>
<dbReference type="EC" id="2.5.1.78" evidence="3 7"/>
<keyword evidence="10" id="KW-1185">Reference proteome</keyword>
<evidence type="ECO:0000256" key="2">
    <source>
        <dbReference type="ARBA" id="ARBA00007424"/>
    </source>
</evidence>
<proteinExistence type="inferred from homology"/>